<dbReference type="Gene3D" id="3.60.20.40">
    <property type="match status" value="1"/>
</dbReference>
<keyword evidence="6" id="KW-1185">Reference proteome</keyword>
<comment type="catalytic activity">
    <reaction evidence="3">
        <text>an S-substituted glutathione + H2O = an S-substituted L-cysteinylglycine + L-glutamate</text>
        <dbReference type="Rhea" id="RHEA:59468"/>
        <dbReference type="ChEBI" id="CHEBI:15377"/>
        <dbReference type="ChEBI" id="CHEBI:29985"/>
        <dbReference type="ChEBI" id="CHEBI:90779"/>
        <dbReference type="ChEBI" id="CHEBI:143103"/>
        <dbReference type="EC" id="3.4.19.13"/>
    </reaction>
</comment>
<name>A0AAV9HLF4_9PEZI</name>
<feature type="binding site" evidence="2">
    <location>
        <position position="475"/>
    </location>
    <ligand>
        <name>L-glutamate</name>
        <dbReference type="ChEBI" id="CHEBI:29985"/>
    </ligand>
</feature>
<dbReference type="Proteomes" id="UP001321749">
    <property type="component" value="Unassembled WGS sequence"/>
</dbReference>
<feature type="binding site" evidence="2">
    <location>
        <begin position="399"/>
        <end position="401"/>
    </location>
    <ligand>
        <name>L-glutamate</name>
        <dbReference type="ChEBI" id="CHEBI:29985"/>
    </ligand>
</feature>
<dbReference type="FunFam" id="3.60.20.40:FF:000008">
    <property type="entry name" value="Gamma-glutamyltranspeptidase (Eurofung)"/>
    <property type="match status" value="1"/>
</dbReference>
<feature type="binding site" evidence="2">
    <location>
        <position position="423"/>
    </location>
    <ligand>
        <name>L-glutamate</name>
        <dbReference type="ChEBI" id="CHEBI:29985"/>
    </ligand>
</feature>
<evidence type="ECO:0000313" key="5">
    <source>
        <dbReference type="EMBL" id="KAK4461621.1"/>
    </source>
</evidence>
<evidence type="ECO:0000313" key="6">
    <source>
        <dbReference type="Proteomes" id="UP001321749"/>
    </source>
</evidence>
<dbReference type="EMBL" id="MU864987">
    <property type="protein sequence ID" value="KAK4461621.1"/>
    <property type="molecule type" value="Genomic_DNA"/>
</dbReference>
<reference evidence="5" key="1">
    <citation type="journal article" date="2023" name="Mol. Phylogenet. Evol.">
        <title>Genome-scale phylogeny and comparative genomics of the fungal order Sordariales.</title>
        <authorList>
            <person name="Hensen N."/>
            <person name="Bonometti L."/>
            <person name="Westerberg I."/>
            <person name="Brannstrom I.O."/>
            <person name="Guillou S."/>
            <person name="Cros-Aarteil S."/>
            <person name="Calhoun S."/>
            <person name="Haridas S."/>
            <person name="Kuo A."/>
            <person name="Mondo S."/>
            <person name="Pangilinan J."/>
            <person name="Riley R."/>
            <person name="LaButti K."/>
            <person name="Andreopoulos B."/>
            <person name="Lipzen A."/>
            <person name="Chen C."/>
            <person name="Yan M."/>
            <person name="Daum C."/>
            <person name="Ng V."/>
            <person name="Clum A."/>
            <person name="Steindorff A."/>
            <person name="Ohm R.A."/>
            <person name="Martin F."/>
            <person name="Silar P."/>
            <person name="Natvig D.O."/>
            <person name="Lalanne C."/>
            <person name="Gautier V."/>
            <person name="Ament-Velasquez S.L."/>
            <person name="Kruys A."/>
            <person name="Hutchinson M.I."/>
            <person name="Powell A.J."/>
            <person name="Barry K."/>
            <person name="Miller A.N."/>
            <person name="Grigoriev I.V."/>
            <person name="Debuchy R."/>
            <person name="Gladieux P."/>
            <person name="Hiltunen Thoren M."/>
            <person name="Johannesson H."/>
        </authorList>
    </citation>
    <scope>NUCLEOTIDE SEQUENCE</scope>
    <source>
        <strain evidence="5">PSN324</strain>
    </source>
</reference>
<dbReference type="NCBIfam" id="TIGR00066">
    <property type="entry name" value="g_glut_trans"/>
    <property type="match status" value="1"/>
</dbReference>
<dbReference type="InterPro" id="IPR043138">
    <property type="entry name" value="GGT_lsub"/>
</dbReference>
<accession>A0AAV9HLF4</accession>
<dbReference type="PRINTS" id="PR01210">
    <property type="entry name" value="GGTRANSPTASE"/>
</dbReference>
<keyword evidence="3" id="KW-0808">Transferase</keyword>
<dbReference type="AlphaFoldDB" id="A0AAV9HLF4"/>
<gene>
    <name evidence="5" type="ORF">QBC42DRAFT_269733</name>
</gene>
<dbReference type="GO" id="GO:0006751">
    <property type="term" value="P:glutathione catabolic process"/>
    <property type="evidence" value="ECO:0007669"/>
    <property type="project" value="UniProtKB-UniRule"/>
</dbReference>
<protein>
    <recommendedName>
        <fullName evidence="3">Glutathione hydrolase</fullName>
        <ecNumber evidence="3">2.3.2.2</ecNumber>
        <ecNumber evidence="3">3.4.19.13</ecNumber>
    </recommendedName>
    <alternativeName>
        <fullName evidence="3">Gamma-glutamyltransferase</fullName>
    </alternativeName>
    <alternativeName>
        <fullName evidence="3">Gamma-glutamyltranspeptidase</fullName>
    </alternativeName>
</protein>
<keyword evidence="4" id="KW-0732">Signal</keyword>
<evidence type="ECO:0000256" key="4">
    <source>
        <dbReference type="SAM" id="SignalP"/>
    </source>
</evidence>
<comment type="caution">
    <text evidence="5">The sequence shown here is derived from an EMBL/GenBank/DDBJ whole genome shotgun (WGS) entry which is preliminary data.</text>
</comment>
<sequence length="572" mass="61354">MPRSSQLICWLPLLGFGLAFPAPYRNQQQCILSIPKPNGIDTNGAVASESDICSRIGTKIIAVGGSAADAMVATTLCVGVVGMYHSGIGGGGFMLVRDEMGRYEAIDYRETAPAAATVDMYQGNPTGSTHGGLAVGVPGELRGLDYIHKQYGRLPWKDVVMPAVGVARDGFRVNEDLVRYMKSATASDNFLVNDPTWAIDFAPNGTLLELGDLITRKRFANTLEKIANQGAEAFYQGEIAKSIITTIRNSNGTMTLSDLSSYSILTKPAISIKHGPFNLYSTPAPSSGSIMLSIISTFGQFLRSANPNITTHRLAESMKFAYGARQELGDPLFIPNLTSYQRHLLSPSYNSKIHSLILDNTTQPLSVYNPSAYYTPPTAGTSHIVTSDASGMTLTSTTTINLLFGAKLMDPTTGIILNNEMDDFSQPGKKNSFGYEPSPSNFIAPNKRPLSSITPLIVEHADNKTLYFATGAAGGSRIITSTAQVALHLLSGESGLYDAIRLPRIHHQLMPEVLNLEEGFDKSLYESLVSKGHNVSWVAPGQSAAQGILRLGNGTFQAVGETRQVNSGGFAV</sequence>
<dbReference type="InterPro" id="IPR000101">
    <property type="entry name" value="GGT_peptidase"/>
</dbReference>
<dbReference type="GO" id="GO:0103068">
    <property type="term" value="F:leukotriene C4 gamma-glutamyl transferase activity"/>
    <property type="evidence" value="ECO:0007669"/>
    <property type="project" value="UniProtKB-EC"/>
</dbReference>
<dbReference type="GO" id="GO:0005886">
    <property type="term" value="C:plasma membrane"/>
    <property type="evidence" value="ECO:0007669"/>
    <property type="project" value="TreeGrafter"/>
</dbReference>
<evidence type="ECO:0000256" key="2">
    <source>
        <dbReference type="PIRSR" id="PIRSR600101-2"/>
    </source>
</evidence>
<dbReference type="SUPFAM" id="SSF56235">
    <property type="entry name" value="N-terminal nucleophile aminohydrolases (Ntn hydrolases)"/>
    <property type="match status" value="1"/>
</dbReference>
<proteinExistence type="predicted"/>
<dbReference type="EC" id="2.3.2.2" evidence="3"/>
<comment type="pathway">
    <text evidence="3">Sulfur metabolism; glutathione metabolism.</text>
</comment>
<dbReference type="InterPro" id="IPR043137">
    <property type="entry name" value="GGT_ssub_C"/>
</dbReference>
<dbReference type="PANTHER" id="PTHR11686:SF62">
    <property type="entry name" value="GLUTATHIONE HYDROLASE"/>
    <property type="match status" value="1"/>
</dbReference>
<dbReference type="EC" id="3.4.19.13" evidence="3"/>
<comment type="catalytic activity">
    <reaction evidence="3">
        <text>an N-terminal (5-L-glutamyl)-[peptide] + an alpha-amino acid = 5-L-glutamyl amino acid + an N-terminal L-alpha-aminoacyl-[peptide]</text>
        <dbReference type="Rhea" id="RHEA:23904"/>
        <dbReference type="Rhea" id="RHEA-COMP:9780"/>
        <dbReference type="Rhea" id="RHEA-COMP:9795"/>
        <dbReference type="ChEBI" id="CHEBI:77644"/>
        <dbReference type="ChEBI" id="CHEBI:78597"/>
        <dbReference type="ChEBI" id="CHEBI:78599"/>
        <dbReference type="ChEBI" id="CHEBI:78608"/>
        <dbReference type="EC" id="2.3.2.2"/>
    </reaction>
</comment>
<organism evidence="5 6">
    <name type="scientific">Cladorrhinum samala</name>
    <dbReference type="NCBI Taxonomy" id="585594"/>
    <lineage>
        <taxon>Eukaryota</taxon>
        <taxon>Fungi</taxon>
        <taxon>Dikarya</taxon>
        <taxon>Ascomycota</taxon>
        <taxon>Pezizomycotina</taxon>
        <taxon>Sordariomycetes</taxon>
        <taxon>Sordariomycetidae</taxon>
        <taxon>Sordariales</taxon>
        <taxon>Podosporaceae</taxon>
        <taxon>Cladorrhinum</taxon>
    </lineage>
</organism>
<dbReference type="Gene3D" id="1.10.246.130">
    <property type="match status" value="1"/>
</dbReference>
<evidence type="ECO:0000256" key="1">
    <source>
        <dbReference type="PIRSR" id="PIRSR600101-1"/>
    </source>
</evidence>
<feature type="binding site" evidence="2">
    <location>
        <begin position="451"/>
        <end position="452"/>
    </location>
    <ligand>
        <name>L-glutamate</name>
        <dbReference type="ChEBI" id="CHEBI:29985"/>
    </ligand>
</feature>
<feature type="binding site" evidence="2">
    <location>
        <position position="109"/>
    </location>
    <ligand>
        <name>L-glutamate</name>
        <dbReference type="ChEBI" id="CHEBI:29985"/>
    </ligand>
</feature>
<dbReference type="FunFam" id="1.10.246.130:FF:000001">
    <property type="entry name" value="Gamma-glutamyltransferase 5 isoform 1"/>
    <property type="match status" value="1"/>
</dbReference>
<reference evidence="5" key="2">
    <citation type="submission" date="2023-06" db="EMBL/GenBank/DDBJ databases">
        <authorList>
            <consortium name="Lawrence Berkeley National Laboratory"/>
            <person name="Mondo S.J."/>
            <person name="Hensen N."/>
            <person name="Bonometti L."/>
            <person name="Westerberg I."/>
            <person name="Brannstrom I.O."/>
            <person name="Guillou S."/>
            <person name="Cros-Aarteil S."/>
            <person name="Calhoun S."/>
            <person name="Haridas S."/>
            <person name="Kuo A."/>
            <person name="Pangilinan J."/>
            <person name="Riley R."/>
            <person name="Labutti K."/>
            <person name="Andreopoulos B."/>
            <person name="Lipzen A."/>
            <person name="Chen C."/>
            <person name="Yanf M."/>
            <person name="Daum C."/>
            <person name="Ng V."/>
            <person name="Clum A."/>
            <person name="Steindorff A."/>
            <person name="Ohm R."/>
            <person name="Martin F."/>
            <person name="Silar P."/>
            <person name="Natvig D."/>
            <person name="Lalanne C."/>
            <person name="Gautier V."/>
            <person name="Ament-Velasquez S.L."/>
            <person name="Kruys A."/>
            <person name="Hutchinson M.I."/>
            <person name="Powell A.J."/>
            <person name="Barry K."/>
            <person name="Miller A.N."/>
            <person name="Grigoriev I.V."/>
            <person name="Debuchy R."/>
            <person name="Gladieux P."/>
            <person name="Thoren M.H."/>
            <person name="Johannesson H."/>
        </authorList>
    </citation>
    <scope>NUCLEOTIDE SEQUENCE</scope>
    <source>
        <strain evidence="5">PSN324</strain>
    </source>
</reference>
<dbReference type="GO" id="GO:0036374">
    <property type="term" value="F:glutathione hydrolase activity"/>
    <property type="evidence" value="ECO:0007669"/>
    <property type="project" value="UniProtKB-UniRule"/>
</dbReference>
<dbReference type="InterPro" id="IPR029055">
    <property type="entry name" value="Ntn_hydrolases_N"/>
</dbReference>
<evidence type="ECO:0000256" key="3">
    <source>
        <dbReference type="RuleBase" id="RU368068"/>
    </source>
</evidence>
<keyword evidence="3" id="KW-0012">Acyltransferase</keyword>
<comment type="function">
    <text evidence="3">Cleaves the gamma-glutamyl peptide bond of glutathione and glutathione conjugates.</text>
</comment>
<feature type="chain" id="PRO_5043642410" description="Glutathione hydrolase" evidence="4">
    <location>
        <begin position="20"/>
        <end position="572"/>
    </location>
</feature>
<comment type="catalytic activity">
    <reaction evidence="3">
        <text>glutathione + H2O = L-cysteinylglycine + L-glutamate</text>
        <dbReference type="Rhea" id="RHEA:28807"/>
        <dbReference type="ChEBI" id="CHEBI:15377"/>
        <dbReference type="ChEBI" id="CHEBI:29985"/>
        <dbReference type="ChEBI" id="CHEBI:57925"/>
        <dbReference type="ChEBI" id="CHEBI:61694"/>
        <dbReference type="EC" id="3.4.19.13"/>
    </reaction>
</comment>
<feature type="signal peptide" evidence="4">
    <location>
        <begin position="1"/>
        <end position="19"/>
    </location>
</feature>
<feature type="active site" description="Nucleophile" evidence="1">
    <location>
        <position position="381"/>
    </location>
</feature>
<dbReference type="Pfam" id="PF01019">
    <property type="entry name" value="G_glu_transpept"/>
    <property type="match status" value="1"/>
</dbReference>
<keyword evidence="3" id="KW-0378">Hydrolase</keyword>
<dbReference type="PANTHER" id="PTHR11686">
    <property type="entry name" value="GAMMA GLUTAMYL TRANSPEPTIDASE"/>
    <property type="match status" value="1"/>
</dbReference>